<proteinExistence type="predicted"/>
<dbReference type="Pfam" id="PF12683">
    <property type="entry name" value="DUF3798"/>
    <property type="match status" value="1"/>
</dbReference>
<name>D5RF74_FUSN2</name>
<accession>D5RF74</accession>
<comment type="caution">
    <text evidence="2">The sequence shown here is derived from an EMBL/GenBank/DDBJ whole genome shotgun (WGS) entry which is preliminary data.</text>
</comment>
<reference evidence="2 3" key="1">
    <citation type="submission" date="2010-04" db="EMBL/GenBank/DDBJ databases">
        <authorList>
            <person name="Qin X."/>
            <person name="Bachman B."/>
            <person name="Battles P."/>
            <person name="Bell A."/>
            <person name="Bess C."/>
            <person name="Bickham C."/>
            <person name="Chaboub L."/>
            <person name="Chen D."/>
            <person name="Coyle M."/>
            <person name="Deiros D.R."/>
            <person name="Dinh H."/>
            <person name="Forbes L."/>
            <person name="Fowler G."/>
            <person name="Francisco L."/>
            <person name="Fu Q."/>
            <person name="Gubbala S."/>
            <person name="Hale W."/>
            <person name="Han Y."/>
            <person name="Hemphill L."/>
            <person name="Highlander S.K."/>
            <person name="Hirani K."/>
            <person name="Hogues M."/>
            <person name="Jackson L."/>
            <person name="Jakkamsetti A."/>
            <person name="Javaid M."/>
            <person name="Jiang H."/>
            <person name="Korchina V."/>
            <person name="Kovar C."/>
            <person name="Lara F."/>
            <person name="Lee S."/>
            <person name="Mata R."/>
            <person name="Mathew T."/>
            <person name="Moen C."/>
            <person name="Morales K."/>
            <person name="Munidasa M."/>
            <person name="Nazareth L."/>
            <person name="Ngo R."/>
            <person name="Nguyen L."/>
            <person name="Okwuonu G."/>
            <person name="Ongeri F."/>
            <person name="Patil S."/>
            <person name="Petrosino J."/>
            <person name="Pham C."/>
            <person name="Pham P."/>
            <person name="Pu L.-L."/>
            <person name="Puazo M."/>
            <person name="Raj R."/>
            <person name="Reid J."/>
            <person name="Rouhana J."/>
            <person name="Saada N."/>
            <person name="Shang Y."/>
            <person name="Simmons D."/>
            <person name="Thornton R."/>
            <person name="Warren J."/>
            <person name="Weissenberger G."/>
            <person name="Zhang J."/>
            <person name="Zhang L."/>
            <person name="Zhou C."/>
            <person name="Zhu D."/>
            <person name="Muzny D."/>
            <person name="Worley K."/>
            <person name="Gibbs R."/>
        </authorList>
    </citation>
    <scope>NUCLEOTIDE SEQUENCE [LARGE SCALE GENOMIC DNA]</scope>
    <source>
        <strain evidence="3">ATCC 23726 / VPI 4351</strain>
    </source>
</reference>
<organism evidence="2 3">
    <name type="scientific">Fusobacterium nucleatum subsp. nucleatum (strain ATCC 23726 / VPI 4351)</name>
    <dbReference type="NCBI Taxonomy" id="525283"/>
    <lineage>
        <taxon>Bacteria</taxon>
        <taxon>Fusobacteriati</taxon>
        <taxon>Fusobacteriota</taxon>
        <taxon>Fusobacteriia</taxon>
        <taxon>Fusobacteriales</taxon>
        <taxon>Fusobacteriaceae</taxon>
        <taxon>Fusobacterium</taxon>
    </lineage>
</organism>
<dbReference type="AlphaFoldDB" id="D5RF74"/>
<feature type="non-terminal residue" evidence="2">
    <location>
        <position position="175"/>
    </location>
</feature>
<dbReference type="EMBL" id="ADVK01000055">
    <property type="protein sequence ID" value="EFG94338.1"/>
    <property type="molecule type" value="Genomic_DNA"/>
</dbReference>
<evidence type="ECO:0000256" key="1">
    <source>
        <dbReference type="SAM" id="SignalP"/>
    </source>
</evidence>
<gene>
    <name evidence="2" type="ORF">HMPREF0397_1859</name>
</gene>
<dbReference type="PROSITE" id="PS51257">
    <property type="entry name" value="PROKAR_LIPOPROTEIN"/>
    <property type="match status" value="1"/>
</dbReference>
<sequence>MKMKKILFSLLTIFMLVIAVACGKKEAPTEDANTQQGTTSEATQDYHIGVVTISVSQAEDNFRGAEAVAKKYGLSSEGGKITVVTIPDNFMQEQETTISQMVSLADDPKMKAIVVAEGVPGTYPAFKAIREKRPDILLFVNNNHEDPVQVSTVADVVVNSDSIARGYLIVKTAHD</sequence>
<feature type="signal peptide" evidence="1">
    <location>
        <begin position="1"/>
        <end position="21"/>
    </location>
</feature>
<evidence type="ECO:0000313" key="3">
    <source>
        <dbReference type="Proteomes" id="UP000003643"/>
    </source>
</evidence>
<dbReference type="Proteomes" id="UP000003643">
    <property type="component" value="Unassembled WGS sequence"/>
</dbReference>
<protein>
    <recommendedName>
        <fullName evidence="4">Periplasmic binding protein domain-containing protein</fullName>
    </recommendedName>
</protein>
<evidence type="ECO:0000313" key="2">
    <source>
        <dbReference type="EMBL" id="EFG94338.1"/>
    </source>
</evidence>
<feature type="chain" id="PRO_5003075479" description="Periplasmic binding protein domain-containing protein" evidence="1">
    <location>
        <begin position="22"/>
        <end position="175"/>
    </location>
</feature>
<keyword evidence="1" id="KW-0732">Signal</keyword>
<dbReference type="RefSeq" id="WP_005904081.1">
    <property type="nucleotide sequence ID" value="NZ_ADVK01000055.1"/>
</dbReference>
<dbReference type="InterPro" id="IPR024258">
    <property type="entry name" value="DUF3798"/>
</dbReference>
<dbReference type="Gene3D" id="3.40.50.11400">
    <property type="match status" value="1"/>
</dbReference>
<evidence type="ECO:0008006" key="4">
    <source>
        <dbReference type="Google" id="ProtNLM"/>
    </source>
</evidence>